<dbReference type="AlphaFoldDB" id="A0AAN3D7J2"/>
<organism evidence="1 2">
    <name type="scientific">Bacteroides ovatus (strain ATCC 8483 / DSM 1896 / JCM 5824 / BCRC 10623 / CCUG 4943 / NCTC 11153)</name>
    <dbReference type="NCBI Taxonomy" id="411476"/>
    <lineage>
        <taxon>Bacteria</taxon>
        <taxon>Pseudomonadati</taxon>
        <taxon>Bacteroidota</taxon>
        <taxon>Bacteroidia</taxon>
        <taxon>Bacteroidales</taxon>
        <taxon>Bacteroidaceae</taxon>
        <taxon>Bacteroides</taxon>
    </lineage>
</organism>
<evidence type="ECO:0000313" key="1">
    <source>
        <dbReference type="EMBL" id="EDO09528.1"/>
    </source>
</evidence>
<reference evidence="1 2" key="1">
    <citation type="submission" date="2007-03" db="EMBL/GenBank/DDBJ databases">
        <authorList>
            <person name="Fulton L."/>
            <person name="Clifton S."/>
            <person name="Fulton B."/>
            <person name="Xu J."/>
            <person name="Minx P."/>
            <person name="Pepin K.H."/>
            <person name="Johnson M."/>
            <person name="Thiruvilangam P."/>
            <person name="Bhonagiri V."/>
            <person name="Nash W.E."/>
            <person name="Mardis E.R."/>
            <person name="Wilson R.K."/>
        </authorList>
    </citation>
    <scope>NUCLEOTIDE SEQUENCE [LARGE SCALE GENOMIC DNA]</scope>
    <source>
        <strain evidence="2">ATCC 8483 / DSM 1896 / JCM 5824 / BCRC 10623 / CCUG 4943 / NCTC 11153</strain>
    </source>
</reference>
<gene>
    <name evidence="1" type="ORF">BACOVA_05391</name>
</gene>
<name>A0AAN3D7J2_BACO1</name>
<comment type="caution">
    <text evidence="1">The sequence shown here is derived from an EMBL/GenBank/DDBJ whole genome shotgun (WGS) entry which is preliminary data.</text>
</comment>
<sequence length="37" mass="4281">MMLFYVSLSLFTILGNSSSERRITIENKSVIKILFKT</sequence>
<reference evidence="2" key="2">
    <citation type="submission" date="2007-04" db="EMBL/GenBank/DDBJ databases">
        <title>Draft genome sequence of Bacteroides ovatus (ATCC 8483).</title>
        <authorList>
            <person name="Sudarsanam P."/>
            <person name="Ley R."/>
            <person name="Guruge J."/>
            <person name="Turnbaugh P.J."/>
            <person name="Mahowald M."/>
            <person name="Liep D."/>
            <person name="Gordon J."/>
        </authorList>
    </citation>
    <scope>NUCLEOTIDE SEQUENCE [LARGE SCALE GENOMIC DNA]</scope>
    <source>
        <strain evidence="2">ATCC 8483 / DSM 1896 / JCM 5824 / BCRC 10623 / CCUG 4943 / NCTC 11153</strain>
    </source>
</reference>
<protein>
    <submittedName>
        <fullName evidence="1">Uncharacterized protein</fullName>
    </submittedName>
</protein>
<dbReference type="Proteomes" id="UP000005475">
    <property type="component" value="Unassembled WGS sequence"/>
</dbReference>
<proteinExistence type="predicted"/>
<accession>A0AAN3D7J2</accession>
<dbReference type="EMBL" id="AAXF02000054">
    <property type="protein sequence ID" value="EDO09528.1"/>
    <property type="molecule type" value="Genomic_DNA"/>
</dbReference>
<evidence type="ECO:0000313" key="2">
    <source>
        <dbReference type="Proteomes" id="UP000005475"/>
    </source>
</evidence>